<keyword evidence="3" id="KW-1185">Reference proteome</keyword>
<evidence type="ECO:0000313" key="2">
    <source>
        <dbReference type="EMBL" id="CAL6078710.1"/>
    </source>
</evidence>
<gene>
    <name evidence="2" type="ORF">HINF_LOCUS59034</name>
    <name evidence="1" type="ORF">HINF_LOCUS61156</name>
</gene>
<comment type="caution">
    <text evidence="1">The sequence shown here is derived from an EMBL/GenBank/DDBJ whole genome shotgun (WGS) entry which is preliminary data.</text>
</comment>
<sequence>MSPKELCVFMNSKIRLAKGFWKNMAQLCDQKSRTLQQYYSKTYSKVLYSENLNQNDKTLIQERTKQILEIQNYKKLSSLEIARLMLDQHFSKRDLFIFEIEMVVRYELQKLKK</sequence>
<accession>A0AA86V2C1</accession>
<reference evidence="2 3" key="2">
    <citation type="submission" date="2024-07" db="EMBL/GenBank/DDBJ databases">
        <authorList>
            <person name="Akdeniz Z."/>
        </authorList>
    </citation>
    <scope>NUCLEOTIDE SEQUENCE [LARGE SCALE GENOMIC DNA]</scope>
</reference>
<protein>
    <submittedName>
        <fullName evidence="1">Uncharacterized protein</fullName>
    </submittedName>
</protein>
<name>A0AA86V2C1_9EUKA</name>
<evidence type="ECO:0000313" key="1">
    <source>
        <dbReference type="EMBL" id="CAI9973511.1"/>
    </source>
</evidence>
<dbReference type="AlphaFoldDB" id="A0AA86V2C1"/>
<organism evidence="1">
    <name type="scientific">Hexamita inflata</name>
    <dbReference type="NCBI Taxonomy" id="28002"/>
    <lineage>
        <taxon>Eukaryota</taxon>
        <taxon>Metamonada</taxon>
        <taxon>Diplomonadida</taxon>
        <taxon>Hexamitidae</taxon>
        <taxon>Hexamitinae</taxon>
        <taxon>Hexamita</taxon>
    </lineage>
</organism>
<dbReference type="Proteomes" id="UP001642409">
    <property type="component" value="Unassembled WGS sequence"/>
</dbReference>
<evidence type="ECO:0000313" key="3">
    <source>
        <dbReference type="Proteomes" id="UP001642409"/>
    </source>
</evidence>
<reference evidence="1" key="1">
    <citation type="submission" date="2023-06" db="EMBL/GenBank/DDBJ databases">
        <authorList>
            <person name="Kurt Z."/>
        </authorList>
    </citation>
    <scope>NUCLEOTIDE SEQUENCE</scope>
</reference>
<proteinExistence type="predicted"/>
<dbReference type="EMBL" id="CAXDID020000336">
    <property type="protein sequence ID" value="CAL6078710.1"/>
    <property type="molecule type" value="Genomic_DNA"/>
</dbReference>
<dbReference type="EMBL" id="CATOUU010001124">
    <property type="protein sequence ID" value="CAI9973511.1"/>
    <property type="molecule type" value="Genomic_DNA"/>
</dbReference>